<keyword evidence="10" id="KW-1185">Reference proteome</keyword>
<keyword evidence="6" id="KW-0539">Nucleus</keyword>
<dbReference type="CDD" id="cd00009">
    <property type="entry name" value="AAA"/>
    <property type="match status" value="1"/>
</dbReference>
<dbReference type="Pfam" id="PF08542">
    <property type="entry name" value="Rep_fac_C"/>
    <property type="match status" value="1"/>
</dbReference>
<dbReference type="SMART" id="SM00382">
    <property type="entry name" value="AAA"/>
    <property type="match status" value="1"/>
</dbReference>
<dbReference type="Pfam" id="PF25361">
    <property type="entry name" value="AAA_lid_RFC1"/>
    <property type="match status" value="1"/>
</dbReference>
<gene>
    <name evidence="9" type="ORF">PAPYR_3761</name>
</gene>
<dbReference type="InterPro" id="IPR008921">
    <property type="entry name" value="DNA_pol3_clamp-load_cplx_C"/>
</dbReference>
<evidence type="ECO:0000256" key="7">
    <source>
        <dbReference type="SAM" id="MobiDB-lite"/>
    </source>
</evidence>
<comment type="caution">
    <text evidence="9">The sequence shown here is derived from an EMBL/GenBank/DDBJ whole genome shotgun (WGS) entry which is preliminary data.</text>
</comment>
<keyword evidence="4" id="KW-0547">Nucleotide-binding</keyword>
<keyword evidence="5" id="KW-0067">ATP-binding</keyword>
<evidence type="ECO:0000256" key="1">
    <source>
        <dbReference type="ARBA" id="ARBA00004123"/>
    </source>
</evidence>
<proteinExistence type="inferred from homology"/>
<dbReference type="Gene3D" id="1.10.8.60">
    <property type="match status" value="1"/>
</dbReference>
<dbReference type="Gene3D" id="3.40.50.300">
    <property type="entry name" value="P-loop containing nucleotide triphosphate hydrolases"/>
    <property type="match status" value="1"/>
</dbReference>
<organism evidence="9 10">
    <name type="scientific">Paratrimastix pyriformis</name>
    <dbReference type="NCBI Taxonomy" id="342808"/>
    <lineage>
        <taxon>Eukaryota</taxon>
        <taxon>Metamonada</taxon>
        <taxon>Preaxostyla</taxon>
        <taxon>Paratrimastigidae</taxon>
        <taxon>Paratrimastix</taxon>
    </lineage>
</organism>
<feature type="region of interest" description="Disordered" evidence="7">
    <location>
        <begin position="1"/>
        <end position="46"/>
    </location>
</feature>
<dbReference type="Proteomes" id="UP001141327">
    <property type="component" value="Unassembled WGS sequence"/>
</dbReference>
<evidence type="ECO:0000313" key="10">
    <source>
        <dbReference type="Proteomes" id="UP001141327"/>
    </source>
</evidence>
<evidence type="ECO:0000256" key="5">
    <source>
        <dbReference type="ARBA" id="ARBA00022840"/>
    </source>
</evidence>
<dbReference type="PANTHER" id="PTHR11669:SF9">
    <property type="entry name" value="REPLICATION FACTOR C SUBUNIT 5"/>
    <property type="match status" value="1"/>
</dbReference>
<evidence type="ECO:0000313" key="9">
    <source>
        <dbReference type="EMBL" id="KAJ4460045.1"/>
    </source>
</evidence>
<dbReference type="InterPro" id="IPR027417">
    <property type="entry name" value="P-loop_NTPase"/>
</dbReference>
<comment type="similarity">
    <text evidence="2">Belongs to the activator 1 small subunits family.</text>
</comment>
<dbReference type="Gene3D" id="1.20.272.10">
    <property type="match status" value="1"/>
</dbReference>
<evidence type="ECO:0000256" key="4">
    <source>
        <dbReference type="ARBA" id="ARBA00022741"/>
    </source>
</evidence>
<dbReference type="InterPro" id="IPR050238">
    <property type="entry name" value="DNA_Rep/Repair_Clamp_Loader"/>
</dbReference>
<dbReference type="InterPro" id="IPR003593">
    <property type="entry name" value="AAA+_ATPase"/>
</dbReference>
<dbReference type="CDD" id="cd18140">
    <property type="entry name" value="HLD_clamp_RFC"/>
    <property type="match status" value="1"/>
</dbReference>
<comment type="subcellular location">
    <subcellularLocation>
        <location evidence="1">Nucleus</location>
    </subcellularLocation>
</comment>
<evidence type="ECO:0000256" key="3">
    <source>
        <dbReference type="ARBA" id="ARBA00022705"/>
    </source>
</evidence>
<feature type="compositionally biased region" description="Pro residues" evidence="7">
    <location>
        <begin position="22"/>
        <end position="38"/>
    </location>
</feature>
<dbReference type="PANTHER" id="PTHR11669">
    <property type="entry name" value="REPLICATION FACTOR C / DNA POLYMERASE III GAMMA-TAU SUBUNIT"/>
    <property type="match status" value="1"/>
</dbReference>
<dbReference type="Pfam" id="PF00004">
    <property type="entry name" value="AAA"/>
    <property type="match status" value="1"/>
</dbReference>
<keyword evidence="3" id="KW-0235">DNA replication</keyword>
<sequence length="375" mass="41250">MQIEKPEPAPVVQPVPADQAPAPQPPKSTPKTVPPPPASGSSTLPFVEKYRPKELSDLISHEDIIGTITKLIDQNRLPHLLLYGPPGTGKTSTILACAKKLYGDKFGPMVLELNASDERGIDVVREQVKTFATTRALGVKGFKLVILDEADAMTHPAQFALRRVIEKCSHNARFCLICNYVGKIIPALQSRCTKFRFGPLDHKAVEGRMHQIAQAEHIAITPEAISTIVSLAEGDMRKCLNVLQSTALQSGERGEVTADMVYQTTGKPHPEDITRLLEWMLNEDFTRAFHLCWELKTAKGLALQDVATEIHARLLHVDLAPMVKCDVLDQLSTIAYNASYGLSEKIQFAGILAVMQRARHSVLQMAAQAQGQQTQ</sequence>
<evidence type="ECO:0000259" key="8">
    <source>
        <dbReference type="SMART" id="SM00382"/>
    </source>
</evidence>
<dbReference type="SUPFAM" id="SSF52540">
    <property type="entry name" value="P-loop containing nucleoside triphosphate hydrolases"/>
    <property type="match status" value="1"/>
</dbReference>
<dbReference type="InterPro" id="IPR003959">
    <property type="entry name" value="ATPase_AAA_core"/>
</dbReference>
<protein>
    <submittedName>
        <fullName evidence="9">Replication factor C subunit 5</fullName>
    </submittedName>
</protein>
<accession>A0ABQ8ULH6</accession>
<reference evidence="9" key="1">
    <citation type="journal article" date="2022" name="bioRxiv">
        <title>Genomics of Preaxostyla Flagellates Illuminates Evolutionary Transitions and the Path Towards Mitochondrial Loss.</title>
        <authorList>
            <person name="Novak L.V.F."/>
            <person name="Treitli S.C."/>
            <person name="Pyrih J."/>
            <person name="Halakuc P."/>
            <person name="Pipaliya S.V."/>
            <person name="Vacek V."/>
            <person name="Brzon O."/>
            <person name="Soukal P."/>
            <person name="Eme L."/>
            <person name="Dacks J.B."/>
            <person name="Karnkowska A."/>
            <person name="Elias M."/>
            <person name="Hampl V."/>
        </authorList>
    </citation>
    <scope>NUCLEOTIDE SEQUENCE</scope>
    <source>
        <strain evidence="9">RCP-MX</strain>
    </source>
</reference>
<dbReference type="SUPFAM" id="SSF48019">
    <property type="entry name" value="post-AAA+ oligomerization domain-like"/>
    <property type="match status" value="1"/>
</dbReference>
<evidence type="ECO:0000256" key="6">
    <source>
        <dbReference type="ARBA" id="ARBA00023242"/>
    </source>
</evidence>
<dbReference type="InterPro" id="IPR013748">
    <property type="entry name" value="Rep_factorC_C"/>
</dbReference>
<dbReference type="EMBL" id="JAPMOS010000015">
    <property type="protein sequence ID" value="KAJ4460045.1"/>
    <property type="molecule type" value="Genomic_DNA"/>
</dbReference>
<dbReference type="InterPro" id="IPR047854">
    <property type="entry name" value="RFC_lid"/>
</dbReference>
<name>A0ABQ8ULH6_9EUKA</name>
<evidence type="ECO:0000256" key="2">
    <source>
        <dbReference type="ARBA" id="ARBA00005378"/>
    </source>
</evidence>
<feature type="domain" description="AAA+ ATPase" evidence="8">
    <location>
        <begin position="76"/>
        <end position="201"/>
    </location>
</feature>
<dbReference type="NCBIfam" id="NF001679">
    <property type="entry name" value="PRK00440.1"/>
    <property type="match status" value="1"/>
</dbReference>